<dbReference type="Gene3D" id="2.40.480.10">
    <property type="entry name" value="Allene oxide cyclase-like"/>
    <property type="match status" value="1"/>
</dbReference>
<comment type="subcellular location">
    <subcellularLocation>
        <location evidence="4">Secreted</location>
        <location evidence="4">Extracellular space</location>
        <location evidence="4">Apoplast</location>
    </subcellularLocation>
</comment>
<protein>
    <recommendedName>
        <fullName evidence="4">Dirigent protein</fullName>
    </recommendedName>
</protein>
<keyword evidence="6" id="KW-1185">Reference proteome</keyword>
<keyword evidence="3 4" id="KW-0964">Secreted</keyword>
<evidence type="ECO:0000313" key="5">
    <source>
        <dbReference type="EMBL" id="KAK9666823.1"/>
    </source>
</evidence>
<proteinExistence type="inferred from homology"/>
<organism evidence="5 6">
    <name type="scientific">Saponaria officinalis</name>
    <name type="common">Common soapwort</name>
    <name type="synonym">Lychnis saponaria</name>
    <dbReference type="NCBI Taxonomy" id="3572"/>
    <lineage>
        <taxon>Eukaryota</taxon>
        <taxon>Viridiplantae</taxon>
        <taxon>Streptophyta</taxon>
        <taxon>Embryophyta</taxon>
        <taxon>Tracheophyta</taxon>
        <taxon>Spermatophyta</taxon>
        <taxon>Magnoliopsida</taxon>
        <taxon>eudicotyledons</taxon>
        <taxon>Gunneridae</taxon>
        <taxon>Pentapetalae</taxon>
        <taxon>Caryophyllales</taxon>
        <taxon>Caryophyllaceae</taxon>
        <taxon>Caryophylleae</taxon>
        <taxon>Saponaria</taxon>
    </lineage>
</organism>
<keyword evidence="4" id="KW-0052">Apoplast</keyword>
<dbReference type="AlphaFoldDB" id="A0AAW1GV75"/>
<evidence type="ECO:0000313" key="6">
    <source>
        <dbReference type="Proteomes" id="UP001443914"/>
    </source>
</evidence>
<dbReference type="Pfam" id="PF03018">
    <property type="entry name" value="Dirigent"/>
    <property type="match status" value="1"/>
</dbReference>
<evidence type="ECO:0000256" key="3">
    <source>
        <dbReference type="ARBA" id="ARBA00022525"/>
    </source>
</evidence>
<evidence type="ECO:0000256" key="4">
    <source>
        <dbReference type="RuleBase" id="RU363099"/>
    </source>
</evidence>
<dbReference type="InterPro" id="IPR044859">
    <property type="entry name" value="Allene_oxi_cyc_Dirigent"/>
</dbReference>
<dbReference type="GO" id="GO:0048046">
    <property type="term" value="C:apoplast"/>
    <property type="evidence" value="ECO:0007669"/>
    <property type="project" value="UniProtKB-SubCell"/>
</dbReference>
<reference evidence="5" key="1">
    <citation type="submission" date="2024-03" db="EMBL/GenBank/DDBJ databases">
        <title>WGS assembly of Saponaria officinalis var. Norfolk2.</title>
        <authorList>
            <person name="Jenkins J."/>
            <person name="Shu S."/>
            <person name="Grimwood J."/>
            <person name="Barry K."/>
            <person name="Goodstein D."/>
            <person name="Schmutz J."/>
            <person name="Leebens-Mack J."/>
            <person name="Osbourn A."/>
        </authorList>
    </citation>
    <scope>NUCLEOTIDE SEQUENCE [LARGE SCALE GENOMIC DNA]</scope>
    <source>
        <strain evidence="5">JIC</strain>
    </source>
</reference>
<feature type="signal peptide" evidence="4">
    <location>
        <begin position="1"/>
        <end position="28"/>
    </location>
</feature>
<dbReference type="GO" id="GO:0009699">
    <property type="term" value="P:phenylpropanoid biosynthetic process"/>
    <property type="evidence" value="ECO:0007669"/>
    <property type="project" value="UniProtKB-ARBA"/>
</dbReference>
<dbReference type="Proteomes" id="UP001443914">
    <property type="component" value="Unassembled WGS sequence"/>
</dbReference>
<gene>
    <name evidence="5" type="ORF">RND81_14G213700</name>
</gene>
<name>A0AAW1GV75_SAPOF</name>
<comment type="similarity">
    <text evidence="1 4">Belongs to the plant dirigent protein family.</text>
</comment>
<accession>A0AAW1GV75</accession>
<dbReference type="EMBL" id="JBDFQZ010000014">
    <property type="protein sequence ID" value="KAK9666823.1"/>
    <property type="molecule type" value="Genomic_DNA"/>
</dbReference>
<dbReference type="InterPro" id="IPR004265">
    <property type="entry name" value="Dirigent"/>
</dbReference>
<dbReference type="PANTHER" id="PTHR21495">
    <property type="entry name" value="NUCLEOPORIN-RELATED"/>
    <property type="match status" value="1"/>
</dbReference>
<keyword evidence="4" id="KW-0732">Signal</keyword>
<comment type="caution">
    <text evidence="5">The sequence shown here is derived from an EMBL/GenBank/DDBJ whole genome shotgun (WGS) entry which is preliminary data.</text>
</comment>
<comment type="subunit">
    <text evidence="2 4">Homodimer.</text>
</comment>
<sequence>MTKLIFLIPISQFLVLTTIVTNPYRARAELDHSNWAETITQNHYERKTTIQFYFHVNITGDYLTAVKIARAGWMWGRASSEDSGLFMGLVYVFYEGIYNGSSVSIMDRNWVSQPVREMPVVGGTGLFRMARGFALARNYFSNTTSLNAIVGYNVTIFHS</sequence>
<feature type="chain" id="PRO_5043108493" description="Dirigent protein" evidence="4">
    <location>
        <begin position="29"/>
        <end position="159"/>
    </location>
</feature>
<evidence type="ECO:0000256" key="1">
    <source>
        <dbReference type="ARBA" id="ARBA00010746"/>
    </source>
</evidence>
<comment type="function">
    <text evidence="4">Dirigent proteins impart stereoselectivity on the phenoxy radical-coupling reaction, yielding optically active lignans from two molecules of coniferyl alcohol in the biosynthesis of lignans, flavonolignans, and alkaloids and thus plays a central role in plant secondary metabolism.</text>
</comment>
<evidence type="ECO:0000256" key="2">
    <source>
        <dbReference type="ARBA" id="ARBA00011738"/>
    </source>
</evidence>